<protein>
    <submittedName>
        <fullName evidence="1">GNAT family N-acetyltransferase</fullName>
        <ecNumber evidence="1">2.3.1.-</ecNumber>
    </submittedName>
</protein>
<dbReference type="Proteomes" id="UP001335737">
    <property type="component" value="Unassembled WGS sequence"/>
</dbReference>
<name>A0ABU6KE98_9BACI</name>
<dbReference type="EMBL" id="JARZFX010000003">
    <property type="protein sequence ID" value="MEC5423505.1"/>
    <property type="molecule type" value="Genomic_DNA"/>
</dbReference>
<dbReference type="EC" id="2.3.1.-" evidence="1"/>
<dbReference type="InterPro" id="IPR042573">
    <property type="entry name" value="GNAT_acetyltra_N"/>
</dbReference>
<organism evidence="1 2">
    <name type="scientific">Virgibacillus tibetensis</name>
    <dbReference type="NCBI Taxonomy" id="3042313"/>
    <lineage>
        <taxon>Bacteria</taxon>
        <taxon>Bacillati</taxon>
        <taxon>Bacillota</taxon>
        <taxon>Bacilli</taxon>
        <taxon>Bacillales</taxon>
        <taxon>Bacillaceae</taxon>
        <taxon>Virgibacillus</taxon>
    </lineage>
</organism>
<keyword evidence="1" id="KW-0012">Acyltransferase</keyword>
<gene>
    <name evidence="1" type="ORF">QGM71_08350</name>
</gene>
<comment type="caution">
    <text evidence="1">The sequence shown here is derived from an EMBL/GenBank/DDBJ whole genome shotgun (WGS) entry which is preliminary data.</text>
</comment>
<proteinExistence type="predicted"/>
<keyword evidence="2" id="KW-1185">Reference proteome</keyword>
<accession>A0ABU6KE98</accession>
<evidence type="ECO:0000313" key="2">
    <source>
        <dbReference type="Proteomes" id="UP001335737"/>
    </source>
</evidence>
<reference evidence="1 2" key="1">
    <citation type="journal article" date="2024" name="Int. J. Syst. Evol. Microbiol.">
        <title>Virgibacillus tibetensis sp. nov., isolated from salt lake on the Tibetan Plateau of China.</title>
        <authorList>
            <person name="Phurbu D."/>
            <person name="Liu Z.-X."/>
            <person name="Wang R."/>
            <person name="Zheng Y.-Y."/>
            <person name="Liu H.-C."/>
            <person name="Zhou Y.-G."/>
            <person name="Yu Y.-J."/>
            <person name="Li A.-H."/>
        </authorList>
    </citation>
    <scope>NUCLEOTIDE SEQUENCE [LARGE SCALE GENOMIC DNA]</scope>
    <source>
        <strain evidence="1 2">C22-A2</strain>
    </source>
</reference>
<sequence length="159" mass="18466">MDYNQIIPLLLKTPKTTPTNAWAIVEKYIEGNIYSNTNIHPKTALIGTDNGTYFLCGEPSKGFIDEFSTFYMERKEERFTIFSPNKLWDEVIESVMTSNTKKMKRNIFSWNAKEFVQEVQSIREAYDIEIHPITKDSIIKSSNLMKRIIKQIGEVQSNT</sequence>
<keyword evidence="1" id="KW-0808">Transferase</keyword>
<dbReference type="GO" id="GO:0016746">
    <property type="term" value="F:acyltransferase activity"/>
    <property type="evidence" value="ECO:0007669"/>
    <property type="project" value="UniProtKB-KW"/>
</dbReference>
<evidence type="ECO:0000313" key="1">
    <source>
        <dbReference type="EMBL" id="MEC5423505.1"/>
    </source>
</evidence>
<dbReference type="InterPro" id="IPR027365">
    <property type="entry name" value="GNAT_acetyltra_YdfB-like"/>
</dbReference>
<dbReference type="Gene3D" id="3.40.630.110">
    <property type="entry name" value="GNAT acetyltransferase-like"/>
    <property type="match status" value="1"/>
</dbReference>
<dbReference type="Pfam" id="PF12746">
    <property type="entry name" value="GNAT_acetyltran"/>
    <property type="match status" value="1"/>
</dbReference>